<dbReference type="Gene3D" id="3.20.20.60">
    <property type="entry name" value="Phosphoenolpyruvate-binding domains"/>
    <property type="match status" value="1"/>
</dbReference>
<evidence type="ECO:0000256" key="2">
    <source>
        <dbReference type="ARBA" id="ARBA00024063"/>
    </source>
</evidence>
<dbReference type="AlphaFoldDB" id="A0A1Y0ITF6"/>
<proteinExistence type="inferred from homology"/>
<dbReference type="EMBL" id="CP021434">
    <property type="protein sequence ID" value="ARU62644.1"/>
    <property type="molecule type" value="Genomic_DNA"/>
</dbReference>
<dbReference type="InterPro" id="IPR012698">
    <property type="entry name" value="PEnolPyrv_PMutase_core"/>
</dbReference>
<keyword evidence="4" id="KW-0670">Pyruvate</keyword>
<evidence type="ECO:0000256" key="3">
    <source>
        <dbReference type="ARBA" id="ARBA00038455"/>
    </source>
</evidence>
<dbReference type="GO" id="GO:0050188">
    <property type="term" value="F:phosphoenolpyruvate mutase activity"/>
    <property type="evidence" value="ECO:0007669"/>
    <property type="project" value="UniProtKB-EC"/>
</dbReference>
<dbReference type="Pfam" id="PF13714">
    <property type="entry name" value="PEP_mutase"/>
    <property type="match status" value="1"/>
</dbReference>
<sequence>MNARQQLRKMMQEPGRVIQTVGAHNALGAKLVEQNGFDAVWASGFEISTAHAKPDANILTMVEFLNAASQMADATTLPVIADCDTGFGNVNNVIRMVRDYEKAGIAAVCIEDKVFPKMNSFIPGYQSLAPKDEFAAKIRAAKDTQQDPDFVVIARVEALIAGHGMEEALERAAAYDDAGADLVLIHSKQKDPGEIFEFSRRWTSETPLVIVPTTYPSITLADMSEHNIKMTIYANQALRAAVKAMNAVLAQLKESGSLLAIQDQLSPMDQLFELQGLKDMIKQEEHYKKLEVR</sequence>
<evidence type="ECO:0000256" key="1">
    <source>
        <dbReference type="ARBA" id="ARBA00023235"/>
    </source>
</evidence>
<reference evidence="5" key="1">
    <citation type="submission" date="2017-05" db="EMBL/GenBank/DDBJ databases">
        <authorList>
            <person name="Sung H."/>
        </authorList>
    </citation>
    <scope>NUCLEOTIDE SEQUENCE [LARGE SCALE GENOMIC DNA]</scope>
    <source>
        <strain evidence="5">AR23208</strain>
    </source>
</reference>
<dbReference type="KEGG" id="tum:CBW65_17945"/>
<dbReference type="PANTHER" id="PTHR42905:SF7">
    <property type="entry name" value="PHOSPHOENOLPYRUVATE PHOSPHOMUTASE"/>
    <property type="match status" value="1"/>
</dbReference>
<keyword evidence="1" id="KW-0413">Isomerase</keyword>
<dbReference type="InterPro" id="IPR040442">
    <property type="entry name" value="Pyrv_kinase-like_dom_sf"/>
</dbReference>
<dbReference type="OrthoDB" id="8629576at2"/>
<gene>
    <name evidence="4" type="ORF">CBW65_17945</name>
</gene>
<protein>
    <recommendedName>
        <fullName evidence="2">phosphoenolpyruvate mutase</fullName>
        <ecNumber evidence="2">5.4.2.9</ecNumber>
    </recommendedName>
</protein>
<evidence type="ECO:0000313" key="4">
    <source>
        <dbReference type="EMBL" id="ARU62644.1"/>
    </source>
</evidence>
<dbReference type="InterPro" id="IPR039556">
    <property type="entry name" value="ICL/PEPM"/>
</dbReference>
<dbReference type="InterPro" id="IPR015813">
    <property type="entry name" value="Pyrv/PenolPyrv_kinase-like_dom"/>
</dbReference>
<dbReference type="PANTHER" id="PTHR42905">
    <property type="entry name" value="PHOSPHOENOLPYRUVATE CARBOXYLASE"/>
    <property type="match status" value="1"/>
</dbReference>
<keyword evidence="5" id="KW-1185">Reference proteome</keyword>
<evidence type="ECO:0000313" key="5">
    <source>
        <dbReference type="Proteomes" id="UP000195437"/>
    </source>
</evidence>
<name>A0A1Y0ITF6_9BACL</name>
<accession>A0A1Y0ITF6</accession>
<dbReference type="RefSeq" id="WP_087458003.1">
    <property type="nucleotide sequence ID" value="NZ_CP021434.1"/>
</dbReference>
<dbReference type="NCBIfam" id="TIGR02320">
    <property type="entry name" value="PEP_mutase"/>
    <property type="match status" value="1"/>
</dbReference>
<comment type="similarity">
    <text evidence="3">Belongs to the isocitrate lyase/PEP mutase superfamily. PEP mutase family.</text>
</comment>
<dbReference type="SUPFAM" id="SSF51621">
    <property type="entry name" value="Phosphoenolpyruvate/pyruvate domain"/>
    <property type="match status" value="1"/>
</dbReference>
<dbReference type="Proteomes" id="UP000195437">
    <property type="component" value="Chromosome"/>
</dbReference>
<dbReference type="CDD" id="cd00377">
    <property type="entry name" value="ICL_PEPM"/>
    <property type="match status" value="1"/>
</dbReference>
<organism evidence="4 5">
    <name type="scientific">Tumebacillus avium</name>
    <dbReference type="NCBI Taxonomy" id="1903704"/>
    <lineage>
        <taxon>Bacteria</taxon>
        <taxon>Bacillati</taxon>
        <taxon>Bacillota</taxon>
        <taxon>Bacilli</taxon>
        <taxon>Bacillales</taxon>
        <taxon>Alicyclobacillaceae</taxon>
        <taxon>Tumebacillus</taxon>
    </lineage>
</organism>
<dbReference type="EC" id="5.4.2.9" evidence="2"/>